<keyword evidence="2" id="KW-1185">Reference proteome</keyword>
<dbReference type="PANTHER" id="PTHR37067:SF3">
    <property type="entry name" value="PX DOMAIN-CONTAINING PROTEIN"/>
    <property type="match status" value="1"/>
</dbReference>
<sequence>MNAKYFSYPWRSDNFSRHLKQQHPVKWNEYTSLPVEEKQKFFVEKESAEVVNMRSFVQPEGSMKARIIAKQKFQFVIDADIIETLIFGLLFDNSEEEGEEDNSVQLAKRTRTRTLVCKQRQLLTALKQDIMERCYIKGPMTDEESISFFAAVTNDPLHGFHMNNYCVLRQEVANSIDEVGGFVQITMDELRSSSTDADKEAHDYIISTIANFLLQLVSGISNVCAERDNRNNSGDQLPPVLPLICV</sequence>
<dbReference type="AlphaFoldDB" id="A0A9K3PTU0"/>
<dbReference type="PANTHER" id="PTHR37067">
    <property type="entry name" value="PX DOMAIN-CONTAINING PROTEIN"/>
    <property type="match status" value="1"/>
</dbReference>
<reference evidence="1" key="2">
    <citation type="submission" date="2021-04" db="EMBL/GenBank/DDBJ databases">
        <authorList>
            <person name="Podell S."/>
        </authorList>
    </citation>
    <scope>NUCLEOTIDE SEQUENCE</scope>
    <source>
        <strain evidence="1">Hildebrandi</strain>
    </source>
</reference>
<evidence type="ECO:0000313" key="1">
    <source>
        <dbReference type="EMBL" id="KAG7359427.1"/>
    </source>
</evidence>
<name>A0A9K3PTU0_9STRA</name>
<reference evidence="1" key="1">
    <citation type="journal article" date="2021" name="Sci. Rep.">
        <title>Diploid genomic architecture of Nitzschia inconspicua, an elite biomass production diatom.</title>
        <authorList>
            <person name="Oliver A."/>
            <person name="Podell S."/>
            <person name="Pinowska A."/>
            <person name="Traller J.C."/>
            <person name="Smith S.R."/>
            <person name="McClure R."/>
            <person name="Beliaev A."/>
            <person name="Bohutskyi P."/>
            <person name="Hill E.A."/>
            <person name="Rabines A."/>
            <person name="Zheng H."/>
            <person name="Allen L.Z."/>
            <person name="Kuo A."/>
            <person name="Grigoriev I.V."/>
            <person name="Allen A.E."/>
            <person name="Hazlebeck D."/>
            <person name="Allen E.E."/>
        </authorList>
    </citation>
    <scope>NUCLEOTIDE SEQUENCE</scope>
    <source>
        <strain evidence="1">Hildebrandi</strain>
    </source>
</reference>
<comment type="caution">
    <text evidence="1">The sequence shown here is derived from an EMBL/GenBank/DDBJ whole genome shotgun (WGS) entry which is preliminary data.</text>
</comment>
<organism evidence="1 2">
    <name type="scientific">Nitzschia inconspicua</name>
    <dbReference type="NCBI Taxonomy" id="303405"/>
    <lineage>
        <taxon>Eukaryota</taxon>
        <taxon>Sar</taxon>
        <taxon>Stramenopiles</taxon>
        <taxon>Ochrophyta</taxon>
        <taxon>Bacillariophyta</taxon>
        <taxon>Bacillariophyceae</taxon>
        <taxon>Bacillariophycidae</taxon>
        <taxon>Bacillariales</taxon>
        <taxon>Bacillariaceae</taxon>
        <taxon>Nitzschia</taxon>
    </lineage>
</organism>
<dbReference type="EMBL" id="JAGRRH010000013">
    <property type="protein sequence ID" value="KAG7359427.1"/>
    <property type="molecule type" value="Genomic_DNA"/>
</dbReference>
<dbReference type="Proteomes" id="UP000693970">
    <property type="component" value="Unassembled WGS sequence"/>
</dbReference>
<proteinExistence type="predicted"/>
<evidence type="ECO:0000313" key="2">
    <source>
        <dbReference type="Proteomes" id="UP000693970"/>
    </source>
</evidence>
<protein>
    <submittedName>
        <fullName evidence="1">Uncharacterized protein</fullName>
    </submittedName>
</protein>
<accession>A0A9K3PTU0</accession>
<gene>
    <name evidence="1" type="ORF">IV203_034525</name>
</gene>